<dbReference type="PANTHER" id="PTHR15921">
    <property type="entry name" value="PRE-MRNA CLEAVAGE COMPLEX II"/>
    <property type="match status" value="1"/>
</dbReference>
<dbReference type="GO" id="GO:0031124">
    <property type="term" value="P:mRNA 3'-end processing"/>
    <property type="evidence" value="ECO:0007669"/>
    <property type="project" value="InterPro"/>
</dbReference>
<organism evidence="2 3">
    <name type="scientific">Henosepilachna vigintioctopunctata</name>
    <dbReference type="NCBI Taxonomy" id="420089"/>
    <lineage>
        <taxon>Eukaryota</taxon>
        <taxon>Metazoa</taxon>
        <taxon>Ecdysozoa</taxon>
        <taxon>Arthropoda</taxon>
        <taxon>Hexapoda</taxon>
        <taxon>Insecta</taxon>
        <taxon>Pterygota</taxon>
        <taxon>Neoptera</taxon>
        <taxon>Endopterygota</taxon>
        <taxon>Coleoptera</taxon>
        <taxon>Polyphaga</taxon>
        <taxon>Cucujiformia</taxon>
        <taxon>Coccinelloidea</taxon>
        <taxon>Coccinellidae</taxon>
        <taxon>Epilachninae</taxon>
        <taxon>Epilachnini</taxon>
        <taxon>Henosepilachna</taxon>
    </lineage>
</organism>
<reference evidence="2 3" key="1">
    <citation type="submission" date="2023-03" db="EMBL/GenBank/DDBJ databases">
        <title>Genome insight into feeding habits of ladybird beetles.</title>
        <authorList>
            <person name="Li H.-S."/>
            <person name="Huang Y.-H."/>
            <person name="Pang H."/>
        </authorList>
    </citation>
    <scope>NUCLEOTIDE SEQUENCE [LARGE SCALE GENOMIC DNA]</scope>
    <source>
        <strain evidence="2">SYSU_2023b</strain>
        <tissue evidence="2">Whole body</tissue>
    </source>
</reference>
<sequence length="453" mass="52860">MASEVVKGYVSMSRDPTLNSSSIDLNPKFPKNTVVSCQDIDLKLCGPPEKKPRIVYEFANRQKSICNKSRRLKTPADEDLRLNQAYSTTYNTNKMQNEYFPKRYARENRRSMPYLRGVRGRTRWDAPPVIRSQARPWMQVPMPQRPMNNWAPPGNFRPQLPPKFQNFNSTTLSTNMVYSPDRVVNYSCYQVKNQPAMQQPGNIPNSRNMFNINDLFQKLIASGLLSTNSSLSTGESLPAFCRNRKSATVCNKQLKKTRPLELVSFSKPEQLKVRQAALYEKLYSGKQCSNCGMRFPPEQSMQYSQHLDWHFRQNHKRKTNKRFTYNRRWYYSLSDWQKYAGIENTEEKVEKCFFELQKEAKCAAKRSTETAALPSVRADPKLRGKSSCEVCGDKFEIFFNDDEEEWQFKNSIRFEDKFYHPICFEENQKSLQNAALKNSNMEHQENTGSNKEE</sequence>
<dbReference type="Proteomes" id="UP001431783">
    <property type="component" value="Unassembled WGS sequence"/>
</dbReference>
<keyword evidence="3" id="KW-1185">Reference proteome</keyword>
<dbReference type="Pfam" id="PF21936">
    <property type="entry name" value="Pcf11_C"/>
    <property type="match status" value="1"/>
</dbReference>
<protein>
    <recommendedName>
        <fullName evidence="1">Pcf11 C-terminal domain-containing protein</fullName>
    </recommendedName>
</protein>
<accession>A0AAW1V0I0</accession>
<dbReference type="GO" id="GO:0006369">
    <property type="term" value="P:termination of RNA polymerase II transcription"/>
    <property type="evidence" value="ECO:0007669"/>
    <property type="project" value="InterPro"/>
</dbReference>
<dbReference type="EMBL" id="JARQZJ010000103">
    <property type="protein sequence ID" value="KAK9886935.1"/>
    <property type="molecule type" value="Genomic_DNA"/>
</dbReference>
<evidence type="ECO:0000313" key="2">
    <source>
        <dbReference type="EMBL" id="KAK9886935.1"/>
    </source>
</evidence>
<comment type="caution">
    <text evidence="2">The sequence shown here is derived from an EMBL/GenBank/DDBJ whole genome shotgun (WGS) entry which is preliminary data.</text>
</comment>
<dbReference type="GO" id="GO:0000993">
    <property type="term" value="F:RNA polymerase II complex binding"/>
    <property type="evidence" value="ECO:0007669"/>
    <property type="project" value="InterPro"/>
</dbReference>
<dbReference type="PANTHER" id="PTHR15921:SF3">
    <property type="entry name" value="PRE-MRNA CLEAVAGE COMPLEX 2 PROTEIN PCF11"/>
    <property type="match status" value="1"/>
</dbReference>
<dbReference type="AlphaFoldDB" id="A0AAW1V0I0"/>
<evidence type="ECO:0000259" key="1">
    <source>
        <dbReference type="Pfam" id="PF21936"/>
    </source>
</evidence>
<feature type="domain" description="Pcf11 C-terminal" evidence="1">
    <location>
        <begin position="387"/>
        <end position="426"/>
    </location>
</feature>
<dbReference type="GO" id="GO:0005737">
    <property type="term" value="C:cytoplasm"/>
    <property type="evidence" value="ECO:0007669"/>
    <property type="project" value="TreeGrafter"/>
</dbReference>
<dbReference type="InterPro" id="IPR054127">
    <property type="entry name" value="Pcf11_C"/>
</dbReference>
<gene>
    <name evidence="2" type="ORF">WA026_019194</name>
</gene>
<dbReference type="InterPro" id="IPR045154">
    <property type="entry name" value="PCF11-like"/>
</dbReference>
<dbReference type="GO" id="GO:0005849">
    <property type="term" value="C:mRNA cleavage factor complex"/>
    <property type="evidence" value="ECO:0007669"/>
    <property type="project" value="TreeGrafter"/>
</dbReference>
<dbReference type="GO" id="GO:0003729">
    <property type="term" value="F:mRNA binding"/>
    <property type="evidence" value="ECO:0007669"/>
    <property type="project" value="InterPro"/>
</dbReference>
<evidence type="ECO:0000313" key="3">
    <source>
        <dbReference type="Proteomes" id="UP001431783"/>
    </source>
</evidence>
<name>A0AAW1V0I0_9CUCU</name>
<proteinExistence type="predicted"/>